<dbReference type="KEGG" id="ril:CRIB_1372"/>
<dbReference type="GO" id="GO:0006281">
    <property type="term" value="P:DNA repair"/>
    <property type="evidence" value="ECO:0007669"/>
    <property type="project" value="UniProtKB-KW"/>
</dbReference>
<dbReference type="GO" id="GO:0005524">
    <property type="term" value="F:ATP binding"/>
    <property type="evidence" value="ECO:0007669"/>
    <property type="project" value="UniProtKB-KW"/>
</dbReference>
<keyword evidence="17" id="KW-1185">Reference proteome</keyword>
<dbReference type="EMBL" id="LN555523">
    <property type="protein sequence ID" value="CED93981.1"/>
    <property type="molecule type" value="Genomic_DNA"/>
</dbReference>
<keyword evidence="3" id="KW-0547">Nucleotide-binding</keyword>
<evidence type="ECO:0000256" key="6">
    <source>
        <dbReference type="ARBA" id="ARBA00022806"/>
    </source>
</evidence>
<dbReference type="PANTHER" id="PTHR11472">
    <property type="entry name" value="DNA REPAIR DEAD HELICASE RAD3/XP-D SUBFAMILY MEMBER"/>
    <property type="match status" value="1"/>
</dbReference>
<dbReference type="InterPro" id="IPR027417">
    <property type="entry name" value="P-loop_NTPase"/>
</dbReference>
<dbReference type="InterPro" id="IPR006555">
    <property type="entry name" value="ATP-dep_Helicase_C"/>
</dbReference>
<comment type="similarity">
    <text evidence="13">Belongs to the helicase family. DinG subfamily.</text>
</comment>
<proteinExistence type="inferred from homology"/>
<evidence type="ECO:0000256" key="2">
    <source>
        <dbReference type="ARBA" id="ARBA00022723"/>
    </source>
</evidence>
<dbReference type="AlphaFoldDB" id="A0A1V1I161"/>
<protein>
    <submittedName>
        <fullName evidence="16">Helicase c2</fullName>
    </submittedName>
</protein>
<gene>
    <name evidence="16" type="ORF">CRIB_1372</name>
</gene>
<evidence type="ECO:0000256" key="12">
    <source>
        <dbReference type="ARBA" id="ARBA00023235"/>
    </source>
</evidence>
<evidence type="ECO:0000256" key="5">
    <source>
        <dbReference type="ARBA" id="ARBA00022801"/>
    </source>
</evidence>
<dbReference type="InterPro" id="IPR045028">
    <property type="entry name" value="DinG/Rad3-like"/>
</dbReference>
<keyword evidence="7" id="KW-0067">ATP-binding</keyword>
<keyword evidence="6 16" id="KW-0347">Helicase</keyword>
<evidence type="ECO:0000256" key="4">
    <source>
        <dbReference type="ARBA" id="ARBA00022763"/>
    </source>
</evidence>
<dbReference type="Proteomes" id="UP000245622">
    <property type="component" value="Chromosome 1"/>
</dbReference>
<evidence type="ECO:0000256" key="10">
    <source>
        <dbReference type="ARBA" id="ARBA00023125"/>
    </source>
</evidence>
<dbReference type="RefSeq" id="WP_180701541.1">
    <property type="nucleotide sequence ID" value="NZ_LN555523.1"/>
</dbReference>
<feature type="domain" description="Helicase ATP-binding" evidence="15">
    <location>
        <begin position="12"/>
        <end position="291"/>
    </location>
</feature>
<evidence type="ECO:0000256" key="7">
    <source>
        <dbReference type="ARBA" id="ARBA00022840"/>
    </source>
</evidence>
<feature type="domain" description="Helicase ATP-binding" evidence="14">
    <location>
        <begin position="34"/>
        <end position="278"/>
    </location>
</feature>
<evidence type="ECO:0000256" key="11">
    <source>
        <dbReference type="ARBA" id="ARBA00023204"/>
    </source>
</evidence>
<evidence type="ECO:0000256" key="1">
    <source>
        <dbReference type="ARBA" id="ARBA00022485"/>
    </source>
</evidence>
<dbReference type="PROSITE" id="PS51192">
    <property type="entry name" value="HELICASE_ATP_BIND_1"/>
    <property type="match status" value="1"/>
</dbReference>
<dbReference type="GO" id="GO:0016818">
    <property type="term" value="F:hydrolase activity, acting on acid anhydrides, in phosphorus-containing anhydrides"/>
    <property type="evidence" value="ECO:0007669"/>
    <property type="project" value="InterPro"/>
</dbReference>
<keyword evidence="12" id="KW-0413">Isomerase</keyword>
<reference evidence="16 17" key="1">
    <citation type="submission" date="2014-04" db="EMBL/GenBank/DDBJ databases">
        <authorList>
            <person name="Hornung B.V."/>
        </authorList>
    </citation>
    <scope>NUCLEOTIDE SEQUENCE [LARGE SCALE GENOMIC DNA]</scope>
    <source>
        <strain evidence="16 17">CRIB</strain>
    </source>
</reference>
<dbReference type="InterPro" id="IPR014001">
    <property type="entry name" value="Helicase_ATP-bd"/>
</dbReference>
<dbReference type="SMART" id="SM00488">
    <property type="entry name" value="DEXDc2"/>
    <property type="match status" value="1"/>
</dbReference>
<dbReference type="GO" id="GO:0046872">
    <property type="term" value="F:metal ion binding"/>
    <property type="evidence" value="ECO:0007669"/>
    <property type="project" value="UniProtKB-KW"/>
</dbReference>
<keyword evidence="9" id="KW-0411">Iron-sulfur</keyword>
<dbReference type="Pfam" id="PF06733">
    <property type="entry name" value="DEAD_2"/>
    <property type="match status" value="1"/>
</dbReference>
<dbReference type="SMART" id="SM00487">
    <property type="entry name" value="DEXDc"/>
    <property type="match status" value="1"/>
</dbReference>
<keyword evidence="2" id="KW-0479">Metal-binding</keyword>
<dbReference type="Gene3D" id="3.40.50.300">
    <property type="entry name" value="P-loop containing nucleotide triphosphate hydrolases"/>
    <property type="match status" value="2"/>
</dbReference>
<keyword evidence="5" id="KW-0378">Hydrolase</keyword>
<name>A0A1V1I161_9FIRM</name>
<evidence type="ECO:0000256" key="9">
    <source>
        <dbReference type="ARBA" id="ARBA00023014"/>
    </source>
</evidence>
<evidence type="ECO:0000259" key="14">
    <source>
        <dbReference type="PROSITE" id="PS51192"/>
    </source>
</evidence>
<keyword evidence="8" id="KW-0408">Iron</keyword>
<dbReference type="GO" id="GO:0003678">
    <property type="term" value="F:DNA helicase activity"/>
    <property type="evidence" value="ECO:0007669"/>
    <property type="project" value="InterPro"/>
</dbReference>
<dbReference type="Pfam" id="PF13307">
    <property type="entry name" value="Helicase_C_2"/>
    <property type="match status" value="1"/>
</dbReference>
<keyword evidence="4" id="KW-0227">DNA damage</keyword>
<keyword evidence="10" id="KW-0238">DNA-binding</keyword>
<evidence type="ECO:0000259" key="15">
    <source>
        <dbReference type="PROSITE" id="PS51193"/>
    </source>
</evidence>
<evidence type="ECO:0000256" key="8">
    <source>
        <dbReference type="ARBA" id="ARBA00023004"/>
    </source>
</evidence>
<evidence type="ECO:0000256" key="13">
    <source>
        <dbReference type="ARBA" id="ARBA00038058"/>
    </source>
</evidence>
<dbReference type="GeneID" id="82205410"/>
<keyword evidence="1" id="KW-0004">4Fe-4S</keyword>
<organism evidence="16 17">
    <name type="scientific">Romboutsia ilealis</name>
    <dbReference type="NCBI Taxonomy" id="1115758"/>
    <lineage>
        <taxon>Bacteria</taxon>
        <taxon>Bacillati</taxon>
        <taxon>Bacillota</taxon>
        <taxon>Clostridia</taxon>
        <taxon>Peptostreptococcales</taxon>
        <taxon>Peptostreptococcaceae</taxon>
        <taxon>Romboutsia</taxon>
    </lineage>
</organism>
<evidence type="ECO:0000256" key="3">
    <source>
        <dbReference type="ARBA" id="ARBA00022741"/>
    </source>
</evidence>
<dbReference type="GO" id="GO:0051539">
    <property type="term" value="F:4 iron, 4 sulfur cluster binding"/>
    <property type="evidence" value="ECO:0007669"/>
    <property type="project" value="UniProtKB-KW"/>
</dbReference>
<dbReference type="PROSITE" id="PS51193">
    <property type="entry name" value="HELICASE_ATP_BIND_2"/>
    <property type="match status" value="1"/>
</dbReference>
<dbReference type="InterPro" id="IPR014013">
    <property type="entry name" value="Helic_SF1/SF2_ATP-bd_DinG/Rad3"/>
</dbReference>
<dbReference type="InterPro" id="IPR006554">
    <property type="entry name" value="Helicase-like_DEXD_c2"/>
</dbReference>
<dbReference type="PANTHER" id="PTHR11472:SF34">
    <property type="entry name" value="REGULATOR OF TELOMERE ELONGATION HELICASE 1"/>
    <property type="match status" value="1"/>
</dbReference>
<dbReference type="SMART" id="SM00491">
    <property type="entry name" value="HELICc2"/>
    <property type="match status" value="1"/>
</dbReference>
<accession>A0A1V1I161</accession>
<sequence>MDIKEIFKDNGILKKKNKNYKKRVSQIKAAILLEKAIKDKNHFILEGPCGFGKSISYLIPSIKNLIETDYDGRIVLVTSNISLQEQLYNKDLPFVLDVFDELYPNKKVSNNIKPAVLKGIGNFLCMEKLEDEDFFAKQTLTNKNEMDRLWSYYQKTEDGDLTKSDFLLSNEMRKLTTVDSVECKSNFCPYKDKCFYTLHRKKAQQAKVVVTNYHMLFSCMNANSSVFNDASLIVFDEAHEAEDILREFNASQVSIGTVEYIEKKIKEIENKLGRKNEILGIENTEKLSNYAKEFFKGIEERYEKTIYLRAKIIDSQKDLPDSENLVFMLNDTIRRLKKAKLNIEQVLDIEGQNQNNDDVPKDDDGNEDFKSAIVVTKNLITTIENMVEMIHRVDDILQDKNIVIWVEIEKGVVVLGKKNIDVSQTFKRYFLEKEEDGVEKTCILTSATISVDGNFEYLKNNLGFNLIDKDKVVEFMGKSPFDLTNQELWYLPKDAVPGNDENFEVTMTNQIEKIIKATDGGVLCLFTSNRNLSICKRELLKKQIGHKIYAQGDMGRNKLTELFKEDYHSTLLATKSFFTGIDIPGQSLRCIVIDKLPFTSPGDPVNQKLKMRPNYFARFMLPQMIITLKQAVGRGVRSVDDKCVICILDERLSTATYKNKVLSSFKYKKTATRSLDRVKSFIENNK</sequence>
<evidence type="ECO:0000313" key="17">
    <source>
        <dbReference type="Proteomes" id="UP000245622"/>
    </source>
</evidence>
<dbReference type="GO" id="GO:0003677">
    <property type="term" value="F:DNA binding"/>
    <property type="evidence" value="ECO:0007669"/>
    <property type="project" value="UniProtKB-KW"/>
</dbReference>
<dbReference type="InterPro" id="IPR010614">
    <property type="entry name" value="RAD3-like_helicase_DEAD"/>
</dbReference>
<evidence type="ECO:0000313" key="16">
    <source>
        <dbReference type="EMBL" id="CED93981.1"/>
    </source>
</evidence>
<dbReference type="SUPFAM" id="SSF52540">
    <property type="entry name" value="P-loop containing nucleoside triphosphate hydrolases"/>
    <property type="match status" value="1"/>
</dbReference>
<keyword evidence="11" id="KW-0234">DNA repair</keyword>